<organism evidence="2 3">
    <name type="scientific">Flavobacterium weaverense</name>
    <dbReference type="NCBI Taxonomy" id="271156"/>
    <lineage>
        <taxon>Bacteria</taxon>
        <taxon>Pseudomonadati</taxon>
        <taxon>Bacteroidota</taxon>
        <taxon>Flavobacteriia</taxon>
        <taxon>Flavobacteriales</taxon>
        <taxon>Flavobacteriaceae</taxon>
        <taxon>Flavobacterium</taxon>
    </lineage>
</organism>
<proteinExistence type="predicted"/>
<keyword evidence="1" id="KW-0732">Signal</keyword>
<feature type="chain" id="PRO_5018292165" evidence="1">
    <location>
        <begin position="24"/>
        <end position="476"/>
    </location>
</feature>
<dbReference type="RefSeq" id="WP_121925255.1">
    <property type="nucleotide sequence ID" value="NZ_CBCSGA010000003.1"/>
</dbReference>
<dbReference type="EMBL" id="REFH01000009">
    <property type="protein sequence ID" value="RMA75874.1"/>
    <property type="molecule type" value="Genomic_DNA"/>
</dbReference>
<evidence type="ECO:0000313" key="2">
    <source>
        <dbReference type="EMBL" id="RMA75874.1"/>
    </source>
</evidence>
<reference evidence="2 3" key="1">
    <citation type="submission" date="2018-10" db="EMBL/GenBank/DDBJ databases">
        <title>Genomic Encyclopedia of Archaeal and Bacterial Type Strains, Phase II (KMG-II): from individual species to whole genera.</title>
        <authorList>
            <person name="Goeker M."/>
        </authorList>
    </citation>
    <scope>NUCLEOTIDE SEQUENCE [LARGE SCALE GENOMIC DNA]</scope>
    <source>
        <strain evidence="2 3">DSM 19727</strain>
    </source>
</reference>
<accession>A0A3L9ZU83</accession>
<feature type="signal peptide" evidence="1">
    <location>
        <begin position="1"/>
        <end position="23"/>
    </location>
</feature>
<evidence type="ECO:0000313" key="3">
    <source>
        <dbReference type="Proteomes" id="UP000280368"/>
    </source>
</evidence>
<sequence>MKLLYTLFFALFFLLTGTESVSAQDVRITIPGNSIFNRSEFVTVQNVMNSQGNKSWRVGGIDPKIRSDSGENFKHTSSGEFKLPTSVLQWQLAKIGNQTPPFDSGDVLPGYKWFTNSFQTWYQPSGGSKYNQGDINFSFRVPSLQIEGNTFHAGQYKLEVVQDYGRSGWYAIQFSPDNFNVFISIPEEIKWISGADSKNVTINSLNDFRSGSQLSVNLGTMEVGHTVDFTLAAKSRKKEFTFKPLDGKDGKFTISTVKLGSSNPKINSKLITEKFNNHSAEGAFKVERGNRSVFDLNLTISSEDFKNDFFEAGTYAFQIVLDAKSANKVNSEKEIEVTLVVPALSEISVPGGNSEVNFTFNTMQQYNEGQSKTVPNQLRVSNNEKYELYVKSAANYFNSNGVQSTLNSSILQISVEGNTQKQTLTTTPKKLIDKGNPAIDKNLNVIYTISPESAQSLVQQQKKIYGINIIYSFTAL</sequence>
<dbReference type="OrthoDB" id="1270642at2"/>
<keyword evidence="3" id="KW-1185">Reference proteome</keyword>
<name>A0A3L9ZU83_9FLAO</name>
<dbReference type="AlphaFoldDB" id="A0A3L9ZU83"/>
<gene>
    <name evidence="2" type="ORF">BC961_1573</name>
</gene>
<dbReference type="Proteomes" id="UP000280368">
    <property type="component" value="Unassembled WGS sequence"/>
</dbReference>
<protein>
    <submittedName>
        <fullName evidence="2">Uncharacterized protein</fullName>
    </submittedName>
</protein>
<comment type="caution">
    <text evidence="2">The sequence shown here is derived from an EMBL/GenBank/DDBJ whole genome shotgun (WGS) entry which is preliminary data.</text>
</comment>
<evidence type="ECO:0000256" key="1">
    <source>
        <dbReference type="SAM" id="SignalP"/>
    </source>
</evidence>